<dbReference type="GO" id="GO:0051082">
    <property type="term" value="F:unfolded protein binding"/>
    <property type="evidence" value="ECO:0007669"/>
    <property type="project" value="TreeGrafter"/>
</dbReference>
<dbReference type="GO" id="GO:0051087">
    <property type="term" value="F:protein-folding chaperone binding"/>
    <property type="evidence" value="ECO:0007669"/>
    <property type="project" value="InterPro"/>
</dbReference>
<feature type="region of interest" description="Disordered" evidence="5">
    <location>
        <begin position="1"/>
        <end position="32"/>
    </location>
</feature>
<sequence>MATDTQSDSSNVRDDTVTDQSNDRISELQSQLEQANEAKLRALADFQNYRKRMDAERAAMKEQANSMLMHSLADIIDDYYRSVKHSGKDAGPEKQLDGLSMVFEKLEGVLKDIGLEVIEVNEGDRFDPETMEAITTMPAHSEKEDNTVMHVESKGYKKSNGTVFRTAKVVTARYQS</sequence>
<keyword evidence="3" id="KW-0346">Stress response</keyword>
<dbReference type="Gene3D" id="2.30.22.10">
    <property type="entry name" value="Head domain of nucleotide exchange factor GrpE"/>
    <property type="match status" value="1"/>
</dbReference>
<feature type="compositionally biased region" description="Basic and acidic residues" evidence="5">
    <location>
        <begin position="11"/>
        <end position="26"/>
    </location>
</feature>
<comment type="caution">
    <text evidence="6">The sequence shown here is derived from an EMBL/GenBank/DDBJ whole genome shotgun (WGS) entry which is preliminary data.</text>
</comment>
<evidence type="ECO:0000256" key="3">
    <source>
        <dbReference type="HAMAP-Rule" id="MF_01151"/>
    </source>
</evidence>
<keyword evidence="2 3" id="KW-0143">Chaperone</keyword>
<feature type="compositionally biased region" description="Polar residues" evidence="5">
    <location>
        <begin position="1"/>
        <end position="10"/>
    </location>
</feature>
<keyword evidence="3" id="KW-0963">Cytoplasm</keyword>
<dbReference type="PRINTS" id="PR00773">
    <property type="entry name" value="GRPEPROTEIN"/>
</dbReference>
<organism evidence="6 7">
    <name type="scientific">candidate division WS6 bacterium OLB20</name>
    <dbReference type="NCBI Taxonomy" id="1617426"/>
    <lineage>
        <taxon>Bacteria</taxon>
        <taxon>Candidatus Dojkabacteria</taxon>
    </lineage>
</organism>
<dbReference type="GO" id="GO:0005737">
    <property type="term" value="C:cytoplasm"/>
    <property type="evidence" value="ECO:0007669"/>
    <property type="project" value="UniProtKB-SubCell"/>
</dbReference>
<comment type="subcellular location">
    <subcellularLocation>
        <location evidence="3">Cytoplasm</location>
    </subcellularLocation>
</comment>
<reference evidence="6 7" key="1">
    <citation type="submission" date="2015-02" db="EMBL/GenBank/DDBJ databases">
        <title>Improved understanding of the partial-nitritation anammox process through 23 genomes representing the majority of the microbial community.</title>
        <authorList>
            <person name="Speth D.R."/>
            <person name="In T Zandt M."/>
            <person name="Guerrero Cruz S."/>
            <person name="Jetten M.S."/>
            <person name="Dutilh B.E."/>
        </authorList>
    </citation>
    <scope>NUCLEOTIDE SEQUENCE [LARGE SCALE GENOMIC DNA]</scope>
    <source>
        <strain evidence="6">OLB20</strain>
    </source>
</reference>
<dbReference type="InterPro" id="IPR009012">
    <property type="entry name" value="GrpE_head"/>
</dbReference>
<evidence type="ECO:0000313" key="7">
    <source>
        <dbReference type="Proteomes" id="UP000070457"/>
    </source>
</evidence>
<dbReference type="CDD" id="cd00446">
    <property type="entry name" value="GrpE"/>
    <property type="match status" value="1"/>
</dbReference>
<dbReference type="HAMAP" id="MF_01151">
    <property type="entry name" value="GrpE"/>
    <property type="match status" value="1"/>
</dbReference>
<accession>A0A136M0P6</accession>
<dbReference type="Gene3D" id="3.90.20.20">
    <property type="match status" value="1"/>
</dbReference>
<dbReference type="GO" id="GO:0042803">
    <property type="term" value="F:protein homodimerization activity"/>
    <property type="evidence" value="ECO:0007669"/>
    <property type="project" value="InterPro"/>
</dbReference>
<dbReference type="EMBL" id="JYNZ01000002">
    <property type="protein sequence ID" value="KXK27474.1"/>
    <property type="molecule type" value="Genomic_DNA"/>
</dbReference>
<protein>
    <recommendedName>
        <fullName evidence="3">Protein GrpE</fullName>
    </recommendedName>
    <alternativeName>
        <fullName evidence="3">HSP-70 cofactor</fullName>
    </alternativeName>
</protein>
<name>A0A136M0P6_9BACT</name>
<dbReference type="AlphaFoldDB" id="A0A136M0P6"/>
<dbReference type="PANTHER" id="PTHR21237">
    <property type="entry name" value="GRPE PROTEIN"/>
    <property type="match status" value="1"/>
</dbReference>
<dbReference type="SUPFAM" id="SSF51064">
    <property type="entry name" value="Head domain of nucleotide exchange factor GrpE"/>
    <property type="match status" value="1"/>
</dbReference>
<dbReference type="Proteomes" id="UP000070457">
    <property type="component" value="Unassembled WGS sequence"/>
</dbReference>
<dbReference type="InterPro" id="IPR013805">
    <property type="entry name" value="GrpE_CC"/>
</dbReference>
<comment type="similarity">
    <text evidence="1 3 4">Belongs to the GrpE family.</text>
</comment>
<dbReference type="STRING" id="1617426.TR69_WS6001000351"/>
<comment type="function">
    <text evidence="3">Participates actively in the response to hyperosmotic and heat shock by preventing the aggregation of stress-denatured proteins, in association with DnaK and GrpE. It is the nucleotide exchange factor for DnaK and may function as a thermosensor. Unfolded proteins bind initially to DnaJ; upon interaction with the DnaJ-bound protein, DnaK hydrolyzes its bound ATP, resulting in the formation of a stable complex. GrpE releases ADP from DnaK; ATP binding to DnaK triggers the release of the substrate protein, thus completing the reaction cycle. Several rounds of ATP-dependent interactions between DnaJ, DnaK and GrpE are required for fully efficient folding.</text>
</comment>
<gene>
    <name evidence="3 6" type="primary">grpE</name>
    <name evidence="6" type="ORF">TR69_WS6001000351</name>
</gene>
<dbReference type="GO" id="GO:0000774">
    <property type="term" value="F:adenyl-nucleotide exchange factor activity"/>
    <property type="evidence" value="ECO:0007669"/>
    <property type="project" value="InterPro"/>
</dbReference>
<dbReference type="PANTHER" id="PTHR21237:SF23">
    <property type="entry name" value="GRPE PROTEIN HOMOLOG, MITOCHONDRIAL"/>
    <property type="match status" value="1"/>
</dbReference>
<evidence type="ECO:0000256" key="4">
    <source>
        <dbReference type="RuleBase" id="RU004478"/>
    </source>
</evidence>
<evidence type="ECO:0000256" key="5">
    <source>
        <dbReference type="SAM" id="MobiDB-lite"/>
    </source>
</evidence>
<dbReference type="SUPFAM" id="SSF58014">
    <property type="entry name" value="Coiled-coil domain of nucleotide exchange factor GrpE"/>
    <property type="match status" value="1"/>
</dbReference>
<dbReference type="Pfam" id="PF01025">
    <property type="entry name" value="GrpE"/>
    <property type="match status" value="1"/>
</dbReference>
<evidence type="ECO:0000256" key="1">
    <source>
        <dbReference type="ARBA" id="ARBA00009054"/>
    </source>
</evidence>
<proteinExistence type="inferred from homology"/>
<comment type="subunit">
    <text evidence="3">Homodimer.</text>
</comment>
<dbReference type="InterPro" id="IPR000740">
    <property type="entry name" value="GrpE"/>
</dbReference>
<dbReference type="GO" id="GO:0006457">
    <property type="term" value="P:protein folding"/>
    <property type="evidence" value="ECO:0007669"/>
    <property type="project" value="InterPro"/>
</dbReference>
<evidence type="ECO:0000256" key="2">
    <source>
        <dbReference type="ARBA" id="ARBA00023186"/>
    </source>
</evidence>
<evidence type="ECO:0000313" key="6">
    <source>
        <dbReference type="EMBL" id="KXK27474.1"/>
    </source>
</evidence>